<evidence type="ECO:0000256" key="4">
    <source>
        <dbReference type="ARBA" id="ARBA00012121"/>
    </source>
</evidence>
<dbReference type="SUPFAM" id="SSF52374">
    <property type="entry name" value="Nucleotidylyl transferase"/>
    <property type="match status" value="1"/>
</dbReference>
<dbReference type="InterPro" id="IPR015947">
    <property type="entry name" value="PUA-like_sf"/>
</dbReference>
<comment type="pathway">
    <text evidence="3">Sulfur metabolism; hydrogen sulfide biosynthesis; sulfite from sulfate: step 2/3.</text>
</comment>
<reference evidence="11 12" key="1">
    <citation type="submission" date="2018-11" db="EMBL/GenBank/DDBJ databases">
        <title>Trebonia kvetii gen.nov., sp.nov., a novel acidophilic actinobacterium, and proposal of the new actinobacterial family Treboniaceae fam. nov.</title>
        <authorList>
            <person name="Rapoport D."/>
            <person name="Sagova-Mareckova M."/>
            <person name="Sedlacek I."/>
            <person name="Provaznik J."/>
            <person name="Kralova S."/>
            <person name="Pavlinic D."/>
            <person name="Benes V."/>
            <person name="Kopecky J."/>
        </authorList>
    </citation>
    <scope>NUCLEOTIDE SEQUENCE [LARGE SCALE GENOMIC DNA]</scope>
    <source>
        <strain evidence="11 12">15Tr583</strain>
    </source>
</reference>
<dbReference type="Pfam" id="PF01747">
    <property type="entry name" value="ATP-sulfurylase"/>
    <property type="match status" value="1"/>
</dbReference>
<keyword evidence="12" id="KW-1185">Reference proteome</keyword>
<protein>
    <recommendedName>
        <fullName evidence="4">adenylyl-sulfate kinase</fullName>
        <ecNumber evidence="4">2.7.1.25</ecNumber>
    </recommendedName>
</protein>
<evidence type="ECO:0000313" key="12">
    <source>
        <dbReference type="Proteomes" id="UP000460272"/>
    </source>
</evidence>
<evidence type="ECO:0000256" key="1">
    <source>
        <dbReference type="ARBA" id="ARBA00001823"/>
    </source>
</evidence>
<dbReference type="Pfam" id="PF01583">
    <property type="entry name" value="APS_kinase"/>
    <property type="match status" value="1"/>
</dbReference>
<dbReference type="Gene3D" id="3.40.50.300">
    <property type="entry name" value="P-loop containing nucleotide triphosphate hydrolases"/>
    <property type="match status" value="1"/>
</dbReference>
<dbReference type="Pfam" id="PF14306">
    <property type="entry name" value="PUA_2"/>
    <property type="match status" value="1"/>
</dbReference>
<feature type="domain" description="Sulphate adenylyltransferase catalytic" evidence="9">
    <location>
        <begin position="124"/>
        <end position="324"/>
    </location>
</feature>
<dbReference type="InterPro" id="IPR050512">
    <property type="entry name" value="Sulf_AdTrans/APS_kinase"/>
</dbReference>
<evidence type="ECO:0000256" key="2">
    <source>
        <dbReference type="ARBA" id="ARBA00002632"/>
    </source>
</evidence>
<comment type="caution">
    <text evidence="11">The sequence shown here is derived from an EMBL/GenBank/DDBJ whole genome shotgun (WGS) entry which is preliminary data.</text>
</comment>
<keyword evidence="5 11" id="KW-0808">Transferase</keyword>
<dbReference type="EC" id="2.7.1.25" evidence="4"/>
<dbReference type="InterPro" id="IPR002891">
    <property type="entry name" value="APS"/>
</dbReference>
<evidence type="ECO:0000259" key="8">
    <source>
        <dbReference type="Pfam" id="PF01583"/>
    </source>
</evidence>
<dbReference type="Proteomes" id="UP000460272">
    <property type="component" value="Unassembled WGS sequence"/>
</dbReference>
<dbReference type="InterPro" id="IPR027417">
    <property type="entry name" value="P-loop_NTPase"/>
</dbReference>
<keyword evidence="11" id="KW-0418">Kinase</keyword>
<proteinExistence type="predicted"/>
<dbReference type="NCBIfam" id="TIGR00455">
    <property type="entry name" value="apsK"/>
    <property type="match status" value="1"/>
</dbReference>
<name>A0A6P2BUK8_9ACTN</name>
<dbReference type="GO" id="GO:0010134">
    <property type="term" value="P:sulfate assimilation via adenylyl sulfate reduction"/>
    <property type="evidence" value="ECO:0007669"/>
    <property type="project" value="TreeGrafter"/>
</dbReference>
<dbReference type="CDD" id="cd02027">
    <property type="entry name" value="APSK"/>
    <property type="match status" value="1"/>
</dbReference>
<evidence type="ECO:0000313" key="11">
    <source>
        <dbReference type="EMBL" id="TVZ02031.1"/>
    </source>
</evidence>
<dbReference type="SUPFAM" id="SSF88697">
    <property type="entry name" value="PUA domain-like"/>
    <property type="match status" value="1"/>
</dbReference>
<keyword evidence="7" id="KW-0067">ATP-binding</keyword>
<dbReference type="Gene3D" id="3.10.400.10">
    <property type="entry name" value="Sulfate adenylyltransferase"/>
    <property type="match status" value="1"/>
</dbReference>
<evidence type="ECO:0000259" key="9">
    <source>
        <dbReference type="Pfam" id="PF01747"/>
    </source>
</evidence>
<dbReference type="PANTHER" id="PTHR42700:SF1">
    <property type="entry name" value="SULFATE ADENYLYLTRANSFERASE"/>
    <property type="match status" value="1"/>
</dbReference>
<dbReference type="GO" id="GO:0005737">
    <property type="term" value="C:cytoplasm"/>
    <property type="evidence" value="ECO:0007669"/>
    <property type="project" value="TreeGrafter"/>
</dbReference>
<dbReference type="EMBL" id="RPFW01000006">
    <property type="protein sequence ID" value="TVZ02031.1"/>
    <property type="molecule type" value="Genomic_DNA"/>
</dbReference>
<dbReference type="InterPro" id="IPR025980">
    <property type="entry name" value="ATP-Sase_PUA-like_dom"/>
</dbReference>
<dbReference type="OrthoDB" id="9804504at2"/>
<evidence type="ECO:0000256" key="6">
    <source>
        <dbReference type="ARBA" id="ARBA00022741"/>
    </source>
</evidence>
<feature type="domain" description="ATP-sulfurylase PUA-like" evidence="10">
    <location>
        <begin position="5"/>
        <end position="93"/>
    </location>
</feature>
<organism evidence="11 12">
    <name type="scientific">Trebonia kvetii</name>
    <dbReference type="NCBI Taxonomy" id="2480626"/>
    <lineage>
        <taxon>Bacteria</taxon>
        <taxon>Bacillati</taxon>
        <taxon>Actinomycetota</taxon>
        <taxon>Actinomycetes</taxon>
        <taxon>Streptosporangiales</taxon>
        <taxon>Treboniaceae</taxon>
        <taxon>Trebonia</taxon>
    </lineage>
</organism>
<feature type="domain" description="APS kinase" evidence="8">
    <location>
        <begin position="332"/>
        <end position="484"/>
    </location>
</feature>
<gene>
    <name evidence="11" type="primary">cysC</name>
    <name evidence="11" type="ORF">EAS64_28635</name>
</gene>
<evidence type="ECO:0000256" key="5">
    <source>
        <dbReference type="ARBA" id="ARBA00022679"/>
    </source>
</evidence>
<dbReference type="GO" id="GO:0004781">
    <property type="term" value="F:sulfate adenylyltransferase (ATP) activity"/>
    <property type="evidence" value="ECO:0007669"/>
    <property type="project" value="InterPro"/>
</dbReference>
<dbReference type="InterPro" id="IPR014729">
    <property type="entry name" value="Rossmann-like_a/b/a_fold"/>
</dbReference>
<evidence type="ECO:0000256" key="3">
    <source>
        <dbReference type="ARBA" id="ARBA00004806"/>
    </source>
</evidence>
<comment type="catalytic activity">
    <reaction evidence="1">
        <text>adenosine 5'-phosphosulfate + ATP = 3'-phosphoadenylyl sulfate + ADP + H(+)</text>
        <dbReference type="Rhea" id="RHEA:24152"/>
        <dbReference type="ChEBI" id="CHEBI:15378"/>
        <dbReference type="ChEBI" id="CHEBI:30616"/>
        <dbReference type="ChEBI" id="CHEBI:58243"/>
        <dbReference type="ChEBI" id="CHEBI:58339"/>
        <dbReference type="ChEBI" id="CHEBI:456216"/>
        <dbReference type="EC" id="2.7.1.25"/>
    </reaction>
</comment>
<evidence type="ECO:0000256" key="7">
    <source>
        <dbReference type="ARBA" id="ARBA00022840"/>
    </source>
</evidence>
<comment type="function">
    <text evidence="2">Catalyzes the synthesis of activated sulfate.</text>
</comment>
<dbReference type="GO" id="GO:0019379">
    <property type="term" value="P:sulfate assimilation, phosphoadenylyl sulfate reduction by phosphoadenylyl-sulfate reductase (thioredoxin)"/>
    <property type="evidence" value="ECO:0007669"/>
    <property type="project" value="TreeGrafter"/>
</dbReference>
<accession>A0A6P2BUK8</accession>
<dbReference type="AlphaFoldDB" id="A0A6P2BUK8"/>
<dbReference type="InterPro" id="IPR024951">
    <property type="entry name" value="Sulfurylase_cat_dom"/>
</dbReference>
<dbReference type="GO" id="GO:0004020">
    <property type="term" value="F:adenylylsulfate kinase activity"/>
    <property type="evidence" value="ECO:0007669"/>
    <property type="project" value="UniProtKB-EC"/>
</dbReference>
<evidence type="ECO:0000259" key="10">
    <source>
        <dbReference type="Pfam" id="PF14306"/>
    </source>
</evidence>
<dbReference type="FunFam" id="3.40.50.300:FF:000802">
    <property type="entry name" value="Sulfate adenylyltransferase"/>
    <property type="match status" value="1"/>
</dbReference>
<keyword evidence="6" id="KW-0547">Nucleotide-binding</keyword>
<dbReference type="Gene3D" id="3.40.50.620">
    <property type="entry name" value="HUPs"/>
    <property type="match status" value="1"/>
</dbReference>
<dbReference type="NCBIfam" id="NF003013">
    <property type="entry name" value="PRK03846.1"/>
    <property type="match status" value="1"/>
</dbReference>
<sequence>MPAELATWPAWTPGEEQLAELELLTSGAFAPLAGYLTTADLASVAERGQLADGTFWPVPVTFTVPADAVPADARHLVLQDQEGSPLAVLQITERADARAGDGAGLRLAGPVTALRAPEHGPFRALRRTPAMVRATIGTAPVLAIATRRPLGQRQLGQLRHLADQLRARVLLLPLVAGPAELVGRPEALVRAVLAAARQLPASTLVVPVPLAPRDGTAQELAARAVVAAAYGATHLLTDGAAAAESGGTRSVDSNFDFAKLGMQVISEGEWAFDPAAEVWRPLGLIEPGMERGELSDGELSELLDSGTPVPDWLMPAGVAAELRRARPPRSDRGVVVFCTGLSGSGKSTLARDLRDALLERGDRTVSLLDGDLVRRLLSSGLTFSREDRDLNILRIGFVATEVARHGGIAICAPIAPYAAARAAVRAMVTEAGDFMLVHVATPLEVCEARDRKGLYAKARAGIIGSFTGISDPYEEPVDADLVIDTSVVSRQDAVAAVLGQLTRGGWLVS</sequence>
<dbReference type="SUPFAM" id="SSF52540">
    <property type="entry name" value="P-loop containing nucleoside triphosphate hydrolases"/>
    <property type="match status" value="1"/>
</dbReference>
<dbReference type="GO" id="GO:0005524">
    <property type="term" value="F:ATP binding"/>
    <property type="evidence" value="ECO:0007669"/>
    <property type="project" value="UniProtKB-KW"/>
</dbReference>
<dbReference type="PANTHER" id="PTHR42700">
    <property type="entry name" value="SULFATE ADENYLYLTRANSFERASE"/>
    <property type="match status" value="1"/>
</dbReference>
<dbReference type="InterPro" id="IPR059117">
    <property type="entry name" value="APS_kinase_dom"/>
</dbReference>